<evidence type="ECO:0000313" key="3">
    <source>
        <dbReference type="EMBL" id="QJA77574.1"/>
    </source>
</evidence>
<evidence type="ECO:0000313" key="4">
    <source>
        <dbReference type="EMBL" id="QJH95160.1"/>
    </source>
</evidence>
<dbReference type="EMBL" id="MT144614">
    <property type="protein sequence ID" value="QJH95160.1"/>
    <property type="molecule type" value="Genomic_DNA"/>
</dbReference>
<sequence>MTYIKWIPSKEETKYLELILTMTTDCLMKSGTDSYKTYVSNLRNIADGIDKIERNSQDSSSKSI</sequence>
<evidence type="ECO:0000313" key="1">
    <source>
        <dbReference type="EMBL" id="QJA44413.1"/>
    </source>
</evidence>
<dbReference type="EMBL" id="MT142290">
    <property type="protein sequence ID" value="QJA77574.1"/>
    <property type="molecule type" value="Genomic_DNA"/>
</dbReference>
<proteinExistence type="predicted"/>
<reference evidence="1" key="1">
    <citation type="submission" date="2020-03" db="EMBL/GenBank/DDBJ databases">
        <title>The deep terrestrial virosphere.</title>
        <authorList>
            <person name="Holmfeldt K."/>
            <person name="Nilsson E."/>
            <person name="Simone D."/>
            <person name="Lopez-Fernandez M."/>
            <person name="Wu X."/>
            <person name="de Brujin I."/>
            <person name="Lundin D."/>
            <person name="Andersson A."/>
            <person name="Bertilsson S."/>
            <person name="Dopson M."/>
        </authorList>
    </citation>
    <scope>NUCLEOTIDE SEQUENCE</scope>
    <source>
        <strain evidence="3">MM415A01278</strain>
        <strain evidence="2">MM415B01009</strain>
        <strain evidence="1">TM448A00108</strain>
        <strain evidence="4">TM448B00355</strain>
    </source>
</reference>
<name>A0A6H1Z940_9ZZZZ</name>
<dbReference type="EMBL" id="MT143976">
    <property type="protein sequence ID" value="QJA44413.1"/>
    <property type="molecule type" value="Genomic_DNA"/>
</dbReference>
<dbReference type="EMBL" id="MT141428">
    <property type="protein sequence ID" value="QJA61009.1"/>
    <property type="molecule type" value="Genomic_DNA"/>
</dbReference>
<dbReference type="AlphaFoldDB" id="A0A6H1Z940"/>
<evidence type="ECO:0000313" key="2">
    <source>
        <dbReference type="EMBL" id="QJA61009.1"/>
    </source>
</evidence>
<organism evidence="1">
    <name type="scientific">viral metagenome</name>
    <dbReference type="NCBI Taxonomy" id="1070528"/>
    <lineage>
        <taxon>unclassified sequences</taxon>
        <taxon>metagenomes</taxon>
        <taxon>organismal metagenomes</taxon>
    </lineage>
</organism>
<gene>
    <name evidence="3" type="ORF">MM415A01278_0011</name>
    <name evidence="2" type="ORF">MM415B01009_0010</name>
    <name evidence="1" type="ORF">TM448A00108_0040</name>
    <name evidence="4" type="ORF">TM448B00355_0013</name>
</gene>
<protein>
    <submittedName>
        <fullName evidence="1">Uncharacterized protein</fullName>
    </submittedName>
</protein>
<accession>A0A6H1Z940</accession>